<dbReference type="GO" id="GO:0005737">
    <property type="term" value="C:cytoplasm"/>
    <property type="evidence" value="ECO:0007669"/>
    <property type="project" value="UniProtKB-SubCell"/>
</dbReference>
<dbReference type="InterPro" id="IPR005627">
    <property type="entry name" value="CutC-like"/>
</dbReference>
<name>A0A7Z0PGE8_9FUSO</name>
<organism evidence="3 4">
    <name type="scientific">Streptobacillus felis</name>
    <dbReference type="NCBI Taxonomy" id="1384509"/>
    <lineage>
        <taxon>Bacteria</taxon>
        <taxon>Fusobacteriati</taxon>
        <taxon>Fusobacteriota</taxon>
        <taxon>Fusobacteriia</taxon>
        <taxon>Fusobacteriales</taxon>
        <taxon>Leptotrichiaceae</taxon>
        <taxon>Streptobacillus</taxon>
    </lineage>
</organism>
<dbReference type="HAMAP" id="MF_00795">
    <property type="entry name" value="CutC"/>
    <property type="match status" value="1"/>
</dbReference>
<dbReference type="PANTHER" id="PTHR12598">
    <property type="entry name" value="COPPER HOMEOSTASIS PROTEIN CUTC"/>
    <property type="match status" value="1"/>
</dbReference>
<reference evidence="3 4" key="1">
    <citation type="submission" date="2020-05" db="EMBL/GenBank/DDBJ databases">
        <title>Streptobacillus felis strain LHL191014123.</title>
        <authorList>
            <person name="Fawzy A."/>
            <person name="Rau J."/>
            <person name="Risse K."/>
            <person name="Schauerte N."/>
            <person name="Geiger C."/>
            <person name="Blom J."/>
            <person name="Imirzalioglu C."/>
            <person name="Falgenhauer J."/>
            <person name="Bach A."/>
            <person name="Herden C."/>
            <person name="Eisenberg T."/>
        </authorList>
    </citation>
    <scope>NUCLEOTIDE SEQUENCE [LARGE SCALE GENOMIC DNA]</scope>
    <source>
        <strain evidence="3 4">LHL191014123</strain>
    </source>
</reference>
<comment type="subcellular location">
    <subcellularLocation>
        <location evidence="2">Cytoplasm</location>
    </subcellularLocation>
</comment>
<dbReference type="Pfam" id="PF03932">
    <property type="entry name" value="CutC"/>
    <property type="match status" value="1"/>
</dbReference>
<dbReference type="EMBL" id="JABMKT010000011">
    <property type="protein sequence ID" value="NYV27780.1"/>
    <property type="molecule type" value="Genomic_DNA"/>
</dbReference>
<dbReference type="AlphaFoldDB" id="A0A7Z0PGE8"/>
<gene>
    <name evidence="2" type="primary">cutC</name>
    <name evidence="3" type="ORF">HP397_02920</name>
</gene>
<dbReference type="OrthoDB" id="9815677at2"/>
<comment type="similarity">
    <text evidence="1 2">Belongs to the CutC family.</text>
</comment>
<evidence type="ECO:0000256" key="1">
    <source>
        <dbReference type="ARBA" id="ARBA00007768"/>
    </source>
</evidence>
<evidence type="ECO:0000313" key="3">
    <source>
        <dbReference type="EMBL" id="NYV27780.1"/>
    </source>
</evidence>
<comment type="caution">
    <text evidence="3">The sequence shown here is derived from an EMBL/GenBank/DDBJ whole genome shotgun (WGS) entry which is preliminary data.</text>
</comment>
<comment type="caution">
    <text evidence="2">Once thought to be involved in copper homeostasis, experiments in E.coli have shown this is not the case.</text>
</comment>
<keyword evidence="4" id="KW-1185">Reference proteome</keyword>
<dbReference type="GO" id="GO:0005507">
    <property type="term" value="F:copper ion binding"/>
    <property type="evidence" value="ECO:0007669"/>
    <property type="project" value="TreeGrafter"/>
</dbReference>
<protein>
    <recommendedName>
        <fullName evidence="2">PF03932 family protein CutC</fullName>
    </recommendedName>
</protein>
<dbReference type="InterPro" id="IPR036822">
    <property type="entry name" value="CutC-like_dom_sf"/>
</dbReference>
<dbReference type="PANTHER" id="PTHR12598:SF0">
    <property type="entry name" value="COPPER HOMEOSTASIS PROTEIN CUTC HOMOLOG"/>
    <property type="match status" value="1"/>
</dbReference>
<dbReference type="Proteomes" id="UP000526184">
    <property type="component" value="Unassembled WGS sequence"/>
</dbReference>
<sequence length="229" mass="25735">MNIEICAGNIEDVIIAEDFNIARIELNQGLSTGGLTPSYSLVKKALEISSKDIIVMLRPREGDFTYTTNEYEIMKNDAVTFLQMGVKGIVFGFLNRDRSIDIDKTKEFIQIANKYGKESVFHRAIDVSNNYHNNLILLKELGITRILTSGAEKTALQGISNIKLALENSIPIIVGCGVNKDNIDKFKKIGVKEIHGSFSKKISNEYKIDFGNYTILDRNVQRTIDFNSF</sequence>
<keyword evidence="2" id="KW-0963">Cytoplasm</keyword>
<proteinExistence type="inferred from homology"/>
<dbReference type="Gene3D" id="3.20.20.380">
    <property type="entry name" value="Copper homeostasis (CutC) domain"/>
    <property type="match status" value="1"/>
</dbReference>
<dbReference type="SUPFAM" id="SSF110395">
    <property type="entry name" value="CutC-like"/>
    <property type="match status" value="1"/>
</dbReference>
<evidence type="ECO:0000256" key="2">
    <source>
        <dbReference type="HAMAP-Rule" id="MF_00795"/>
    </source>
</evidence>
<dbReference type="RefSeq" id="WP_067321840.1">
    <property type="nucleotide sequence ID" value="NZ_CBCRWS010000025.1"/>
</dbReference>
<evidence type="ECO:0000313" key="4">
    <source>
        <dbReference type="Proteomes" id="UP000526184"/>
    </source>
</evidence>
<accession>A0A7Z0PGE8</accession>